<dbReference type="EMBL" id="ML994613">
    <property type="protein sequence ID" value="KAF2193509.1"/>
    <property type="molecule type" value="Genomic_DNA"/>
</dbReference>
<proteinExistence type="predicted"/>
<keyword evidence="2" id="KW-1185">Reference proteome</keyword>
<organism evidence="1 2">
    <name type="scientific">Zopfia rhizophila CBS 207.26</name>
    <dbReference type="NCBI Taxonomy" id="1314779"/>
    <lineage>
        <taxon>Eukaryota</taxon>
        <taxon>Fungi</taxon>
        <taxon>Dikarya</taxon>
        <taxon>Ascomycota</taxon>
        <taxon>Pezizomycotina</taxon>
        <taxon>Dothideomycetes</taxon>
        <taxon>Dothideomycetes incertae sedis</taxon>
        <taxon>Zopfiaceae</taxon>
        <taxon>Zopfia</taxon>
    </lineage>
</organism>
<gene>
    <name evidence="1" type="ORF">K469DRAFT_237483</name>
</gene>
<reference evidence="1" key="1">
    <citation type="journal article" date="2020" name="Stud. Mycol.">
        <title>101 Dothideomycetes genomes: a test case for predicting lifestyles and emergence of pathogens.</title>
        <authorList>
            <person name="Haridas S."/>
            <person name="Albert R."/>
            <person name="Binder M."/>
            <person name="Bloem J."/>
            <person name="Labutti K."/>
            <person name="Salamov A."/>
            <person name="Andreopoulos B."/>
            <person name="Baker S."/>
            <person name="Barry K."/>
            <person name="Bills G."/>
            <person name="Bluhm B."/>
            <person name="Cannon C."/>
            <person name="Castanera R."/>
            <person name="Culley D."/>
            <person name="Daum C."/>
            <person name="Ezra D."/>
            <person name="Gonzalez J."/>
            <person name="Henrissat B."/>
            <person name="Kuo A."/>
            <person name="Liang C."/>
            <person name="Lipzen A."/>
            <person name="Lutzoni F."/>
            <person name="Magnuson J."/>
            <person name="Mondo S."/>
            <person name="Nolan M."/>
            <person name="Ohm R."/>
            <person name="Pangilinan J."/>
            <person name="Park H.-J."/>
            <person name="Ramirez L."/>
            <person name="Alfaro M."/>
            <person name="Sun H."/>
            <person name="Tritt A."/>
            <person name="Yoshinaga Y."/>
            <person name="Zwiers L.-H."/>
            <person name="Turgeon B."/>
            <person name="Goodwin S."/>
            <person name="Spatafora J."/>
            <person name="Crous P."/>
            <person name="Grigoriev I."/>
        </authorList>
    </citation>
    <scope>NUCLEOTIDE SEQUENCE</scope>
    <source>
        <strain evidence="1">CBS 207.26</strain>
    </source>
</reference>
<dbReference type="Proteomes" id="UP000800200">
    <property type="component" value="Unassembled WGS sequence"/>
</dbReference>
<name>A0A6A6ERV1_9PEZI</name>
<accession>A0A6A6ERV1</accession>
<protein>
    <submittedName>
        <fullName evidence="1">Uncharacterized protein</fullName>
    </submittedName>
</protein>
<dbReference type="OrthoDB" id="3762113at2759"/>
<evidence type="ECO:0000313" key="1">
    <source>
        <dbReference type="EMBL" id="KAF2193509.1"/>
    </source>
</evidence>
<evidence type="ECO:0000313" key="2">
    <source>
        <dbReference type="Proteomes" id="UP000800200"/>
    </source>
</evidence>
<dbReference type="AlphaFoldDB" id="A0A6A6ERV1"/>
<sequence>MKEKYGIPDEDIYNFNETGFMMGVIHPFMVITGSERRAGKTQYVQPGNKEWITVI</sequence>